<gene>
    <name evidence="2" type="primary">3L</name>
</gene>
<dbReference type="RefSeq" id="YP_010084755.1">
    <property type="nucleotide sequence ID" value="NC_055165.1"/>
</dbReference>
<keyword evidence="3" id="KW-1185">Reference proteome</keyword>
<dbReference type="GeneID" id="65099775"/>
<accession>A0A291B0H8</accession>
<keyword evidence="1" id="KW-0812">Transmembrane</keyword>
<dbReference type="KEGG" id="vg:65099775"/>
<evidence type="ECO:0000313" key="3">
    <source>
        <dbReference type="Proteomes" id="UP000297192"/>
    </source>
</evidence>
<dbReference type="EMBL" id="MF599468">
    <property type="protein sequence ID" value="ATE87012.1"/>
    <property type="molecule type" value="Genomic_DNA"/>
</dbReference>
<organism evidence="2">
    <name type="scientific">Shrimp hemocyte iridescent virus</name>
    <dbReference type="NCBI Taxonomy" id="2039780"/>
    <lineage>
        <taxon>Viruses</taxon>
        <taxon>Varidnaviria</taxon>
        <taxon>Bamfordvirae</taxon>
        <taxon>Nucleocytoviricota</taxon>
        <taxon>Megaviricetes</taxon>
        <taxon>Pimascovirales</taxon>
        <taxon>Pimascovirales incertae sedis</taxon>
        <taxon>Iridoviridae</taxon>
        <taxon>Betairidovirinae</taxon>
        <taxon>Decapodiridovirus</taxon>
        <taxon>Decapodiridovirus litopenaeus1</taxon>
        <taxon>Decapod iridescent virus 1</taxon>
    </lineage>
</organism>
<protein>
    <submittedName>
        <fullName evidence="2">Uncharacterized protein</fullName>
    </submittedName>
</protein>
<reference evidence="2" key="1">
    <citation type="journal article" date="2017" name="Arch. Virol.">
        <title>Complete genome sequence of shrimp hemocyte iridescent virus (SHIV) isolated from white leg shrimp, Litopenaeus vannamei.</title>
        <authorList>
            <person name="Qiu L."/>
            <person name="Chen M.M."/>
            <person name="Wang R.Y."/>
            <person name="Wan X.Y."/>
            <person name="Li C."/>
            <person name="Zhang Q.L."/>
            <person name="Dong X."/>
            <person name="Yang B."/>
            <person name="Xiang J.H."/>
            <person name="Huang J."/>
        </authorList>
    </citation>
    <scope>NUCLEOTIDE SEQUENCE [LARGE SCALE GENOMIC DNA]</scope>
    <source>
        <strain evidence="2">20141215</strain>
    </source>
</reference>
<sequence length="137" mass="15969">MNWLFTISIVISVLTIIVIFFDIDRSFRLYFSNPGGLIENYGMKQKNPKNRTVAYINLKPNEKLNEQTIKSLMDQSIKLHDLAIQTNTPEYVDEKFKNLVSIHKPNTEQIREMDVNTIVIPIQNGVEYSFDHIESFC</sequence>
<dbReference type="Proteomes" id="UP000297192">
    <property type="component" value="Segment"/>
</dbReference>
<evidence type="ECO:0000313" key="2">
    <source>
        <dbReference type="EMBL" id="ATE87012.1"/>
    </source>
</evidence>
<feature type="transmembrane region" description="Helical" evidence="1">
    <location>
        <begin position="6"/>
        <end position="23"/>
    </location>
</feature>
<reference evidence="2" key="2">
    <citation type="journal article" date="2017" name="Sci. Rep.">
        <title>Characterization of a new member of Iridoviridae, Shrimp hemocyte iridescent virus (SHIV), found in white leg shrimp (Litopenaeus vannamei).</title>
        <authorList>
            <person name="Qiu L."/>
            <person name="Chen M.M."/>
            <person name="Wan X.Y."/>
            <person name="Li C."/>
            <person name="Zhang Q.L."/>
            <person name="Wang R.Y."/>
            <person name="Cheng D.Y."/>
            <person name="Dong X."/>
            <person name="Yang B."/>
            <person name="Wang X.H."/>
            <person name="Xiang J.H."/>
            <person name="Huang J."/>
        </authorList>
    </citation>
    <scope>NUCLEOTIDE SEQUENCE [LARGE SCALE GENOMIC DNA]</scope>
    <source>
        <strain evidence="2">20141215</strain>
    </source>
</reference>
<evidence type="ECO:0000256" key="1">
    <source>
        <dbReference type="SAM" id="Phobius"/>
    </source>
</evidence>
<keyword evidence="1" id="KW-1133">Transmembrane helix</keyword>
<keyword evidence="1" id="KW-0472">Membrane</keyword>
<proteinExistence type="predicted"/>
<name>A0A291B0H8_9VIRU</name>